<feature type="transmembrane region" description="Helical" evidence="6">
    <location>
        <begin position="101"/>
        <end position="122"/>
    </location>
</feature>
<organism evidence="7 8">
    <name type="scientific">Cucurbitaria berberidis CBS 394.84</name>
    <dbReference type="NCBI Taxonomy" id="1168544"/>
    <lineage>
        <taxon>Eukaryota</taxon>
        <taxon>Fungi</taxon>
        <taxon>Dikarya</taxon>
        <taxon>Ascomycota</taxon>
        <taxon>Pezizomycotina</taxon>
        <taxon>Dothideomycetes</taxon>
        <taxon>Pleosporomycetidae</taxon>
        <taxon>Pleosporales</taxon>
        <taxon>Pleosporineae</taxon>
        <taxon>Cucurbitariaceae</taxon>
        <taxon>Cucurbitaria</taxon>
    </lineage>
</organism>
<sequence>MPTYCKQLSAMFAMCNGTKYAADNAPVRNCGDNNWCCGEKKCCDQPSSIFQLAATAGRSSTTSSSSSLSSHTSSATTTAPPATSSPAQETAATGLSTGAKAGIGVGAAAVVILCILVAVLLIRLKKQKQAEYNSMDKTNIMSSDAPMGVHEQKYGLNTHEREVPLGELLVENGLVELSERQHLVAELESREVPRELSARGGNVEKYT</sequence>
<evidence type="ECO:0000256" key="3">
    <source>
        <dbReference type="ARBA" id="ARBA00022989"/>
    </source>
</evidence>
<evidence type="ECO:0000256" key="6">
    <source>
        <dbReference type="SAM" id="Phobius"/>
    </source>
</evidence>
<keyword evidence="8" id="KW-1185">Reference proteome</keyword>
<comment type="subcellular location">
    <subcellularLocation>
        <location evidence="1">Membrane</location>
        <topology evidence="1">Single-pass membrane protein</topology>
    </subcellularLocation>
</comment>
<dbReference type="InterPro" id="IPR051694">
    <property type="entry name" value="Immunoregulatory_rcpt-like"/>
</dbReference>
<keyword evidence="2 6" id="KW-0812">Transmembrane</keyword>
<dbReference type="AlphaFoldDB" id="A0A9P4GDF3"/>
<dbReference type="GO" id="GO:0071944">
    <property type="term" value="C:cell periphery"/>
    <property type="evidence" value="ECO:0007669"/>
    <property type="project" value="UniProtKB-ARBA"/>
</dbReference>
<evidence type="ECO:0000256" key="5">
    <source>
        <dbReference type="SAM" id="MobiDB-lite"/>
    </source>
</evidence>
<evidence type="ECO:0000256" key="1">
    <source>
        <dbReference type="ARBA" id="ARBA00004167"/>
    </source>
</evidence>
<dbReference type="GeneID" id="63851016"/>
<dbReference type="PANTHER" id="PTHR15549">
    <property type="entry name" value="PAIRED IMMUNOGLOBULIN-LIKE TYPE 2 RECEPTOR"/>
    <property type="match status" value="1"/>
</dbReference>
<accession>A0A9P4GDF3</accession>
<proteinExistence type="predicted"/>
<keyword evidence="3 6" id="KW-1133">Transmembrane helix</keyword>
<dbReference type="GO" id="GO:0016020">
    <property type="term" value="C:membrane"/>
    <property type="evidence" value="ECO:0007669"/>
    <property type="project" value="UniProtKB-SubCell"/>
</dbReference>
<comment type="caution">
    <text evidence="7">The sequence shown here is derived from an EMBL/GenBank/DDBJ whole genome shotgun (WGS) entry which is preliminary data.</text>
</comment>
<evidence type="ECO:0000313" key="7">
    <source>
        <dbReference type="EMBL" id="KAF1843481.1"/>
    </source>
</evidence>
<gene>
    <name evidence="7" type="ORF">K460DRAFT_368385</name>
</gene>
<evidence type="ECO:0000313" key="8">
    <source>
        <dbReference type="Proteomes" id="UP000800039"/>
    </source>
</evidence>
<keyword evidence="4 6" id="KW-0472">Membrane</keyword>
<name>A0A9P4GDF3_9PLEO</name>
<evidence type="ECO:0000256" key="2">
    <source>
        <dbReference type="ARBA" id="ARBA00022692"/>
    </source>
</evidence>
<dbReference type="OrthoDB" id="5215637at2759"/>
<dbReference type="RefSeq" id="XP_040786044.1">
    <property type="nucleotide sequence ID" value="XM_040933765.1"/>
</dbReference>
<evidence type="ECO:0000256" key="4">
    <source>
        <dbReference type="ARBA" id="ARBA00023136"/>
    </source>
</evidence>
<reference evidence="7" key="1">
    <citation type="submission" date="2020-01" db="EMBL/GenBank/DDBJ databases">
        <authorList>
            <consortium name="DOE Joint Genome Institute"/>
            <person name="Haridas S."/>
            <person name="Albert R."/>
            <person name="Binder M."/>
            <person name="Bloem J."/>
            <person name="Labutti K."/>
            <person name="Salamov A."/>
            <person name="Andreopoulos B."/>
            <person name="Baker S.E."/>
            <person name="Barry K."/>
            <person name="Bills G."/>
            <person name="Bluhm B.H."/>
            <person name="Cannon C."/>
            <person name="Castanera R."/>
            <person name="Culley D.E."/>
            <person name="Daum C."/>
            <person name="Ezra D."/>
            <person name="Gonzalez J.B."/>
            <person name="Henrissat B."/>
            <person name="Kuo A."/>
            <person name="Liang C."/>
            <person name="Lipzen A."/>
            <person name="Lutzoni F."/>
            <person name="Magnuson J."/>
            <person name="Mondo S."/>
            <person name="Nolan M."/>
            <person name="Ohm R."/>
            <person name="Pangilinan J."/>
            <person name="Park H.-J."/>
            <person name="Ramirez L."/>
            <person name="Alfaro M."/>
            <person name="Sun H."/>
            <person name="Tritt A."/>
            <person name="Yoshinaga Y."/>
            <person name="Zwiers L.-H."/>
            <person name="Turgeon B.G."/>
            <person name="Goodwin S.B."/>
            <person name="Spatafora J.W."/>
            <person name="Crous P.W."/>
            <person name="Grigoriev I.V."/>
        </authorList>
    </citation>
    <scope>NUCLEOTIDE SEQUENCE</scope>
    <source>
        <strain evidence="7">CBS 394.84</strain>
    </source>
</reference>
<dbReference type="EMBL" id="ML976617">
    <property type="protein sequence ID" value="KAF1843481.1"/>
    <property type="molecule type" value="Genomic_DNA"/>
</dbReference>
<dbReference type="Proteomes" id="UP000800039">
    <property type="component" value="Unassembled WGS sequence"/>
</dbReference>
<feature type="region of interest" description="Disordered" evidence="5">
    <location>
        <begin position="61"/>
        <end position="90"/>
    </location>
</feature>
<protein>
    <submittedName>
        <fullName evidence="7">Uncharacterized protein</fullName>
    </submittedName>
</protein>